<evidence type="ECO:0008006" key="10">
    <source>
        <dbReference type="Google" id="ProtNLM"/>
    </source>
</evidence>
<keyword evidence="5" id="KW-0238">DNA-binding</keyword>
<dbReference type="Pfam" id="PF02721">
    <property type="entry name" value="DUF223"/>
    <property type="match status" value="1"/>
</dbReference>
<keyword evidence="9" id="KW-1185">Reference proteome</keyword>
<proteinExistence type="inferred from homology"/>
<dbReference type="EnsemblPlants" id="ONIVA06G07660.1">
    <property type="protein sequence ID" value="ONIVA06G07660.1"/>
    <property type="gene ID" value="ONIVA06G07660"/>
</dbReference>
<dbReference type="Gene3D" id="2.40.50.140">
    <property type="entry name" value="Nucleic acid-binding proteins"/>
    <property type="match status" value="2"/>
</dbReference>
<comment type="similarity">
    <text evidence="1">Belongs to the replication factor A protein 1 family.</text>
</comment>
<dbReference type="OMA" id="WGNIAEN"/>
<accession>A0A0E0HMC8</accession>
<dbReference type="InterPro" id="IPR013955">
    <property type="entry name" value="Rep_factor-A_C"/>
</dbReference>
<dbReference type="HOGENOM" id="CLU_019155_0_0_1"/>
<dbReference type="GO" id="GO:0003677">
    <property type="term" value="F:DNA binding"/>
    <property type="evidence" value="ECO:0007669"/>
    <property type="project" value="UniProtKB-KW"/>
</dbReference>
<evidence type="ECO:0000256" key="5">
    <source>
        <dbReference type="ARBA" id="ARBA00023125"/>
    </source>
</evidence>
<keyword evidence="4" id="KW-0862">Zinc</keyword>
<dbReference type="InterPro" id="IPR012340">
    <property type="entry name" value="NA-bd_OB-fold"/>
</dbReference>
<evidence type="ECO:0000256" key="1">
    <source>
        <dbReference type="ARBA" id="ARBA00005690"/>
    </source>
</evidence>
<dbReference type="Proteomes" id="UP000006591">
    <property type="component" value="Chromosome 6"/>
</dbReference>
<protein>
    <recommendedName>
        <fullName evidence="10">Replication factor A C-terminal domain-containing protein</fullName>
    </recommendedName>
</protein>
<reference evidence="8" key="2">
    <citation type="submission" date="2018-04" db="EMBL/GenBank/DDBJ databases">
        <title>OnivRS2 (Oryza nivara Reference Sequence Version 2).</title>
        <authorList>
            <person name="Zhang J."/>
            <person name="Kudrna D."/>
            <person name="Lee S."/>
            <person name="Talag J."/>
            <person name="Rajasekar S."/>
            <person name="Welchert J."/>
            <person name="Hsing Y.-I."/>
            <person name="Wing R.A."/>
        </authorList>
    </citation>
    <scope>NUCLEOTIDE SEQUENCE [LARGE SCALE GENOMIC DNA]</scope>
    <source>
        <strain evidence="8">SL10</strain>
    </source>
</reference>
<evidence type="ECO:0000256" key="3">
    <source>
        <dbReference type="ARBA" id="ARBA00022771"/>
    </source>
</evidence>
<dbReference type="SUPFAM" id="SSF50249">
    <property type="entry name" value="Nucleic acid-binding proteins"/>
    <property type="match status" value="3"/>
</dbReference>
<feature type="domain" description="Replication factor A C-terminal" evidence="7">
    <location>
        <begin position="214"/>
        <end position="322"/>
    </location>
</feature>
<dbReference type="GO" id="GO:0008270">
    <property type="term" value="F:zinc ion binding"/>
    <property type="evidence" value="ECO:0007669"/>
    <property type="project" value="UniProtKB-KW"/>
</dbReference>
<keyword evidence="3" id="KW-0863">Zinc-finger</keyword>
<evidence type="ECO:0000259" key="6">
    <source>
        <dbReference type="Pfam" id="PF02721"/>
    </source>
</evidence>
<dbReference type="Gramene" id="ONIVA06G07660.1">
    <property type="protein sequence ID" value="ONIVA06G07660.1"/>
    <property type="gene ID" value="ONIVA06G07660"/>
</dbReference>
<dbReference type="PANTHER" id="PTHR47165">
    <property type="entry name" value="OS03G0429900 PROTEIN"/>
    <property type="match status" value="1"/>
</dbReference>
<feature type="domain" description="Replication protein A 70 kDa DNA-binding subunit B/D first OB fold" evidence="6">
    <location>
        <begin position="3"/>
        <end position="79"/>
    </location>
</feature>
<sequence length="362" mass="41888">MAYKKISELTTKGQTWSIKAKILRMWDSVNFATDEIMSFDMLLMDEEGETIHATIWKNLIDNFRPMISENSIYAFSNFKNSTNPRPKDSREIELLLLDGAKIRVTLWGQLAHSLNEDVIGNHTVVVVTSTTVQEFNGLSLRSSSATRLYTDINIPETWKIISRHSDEQNLPKLMEVDKSTQGTLEEQMFYNRKTLQQITNMGHDDTKSQDFICTTKATIDHLQDVTWWYMSCNDCNKKVVKKIDKYYCEKCKMYPENTKPRDHTTTANCTLFDDVAQRMLNTSISSLLNSLDGRCEEVPTIIQQLCGRTFIFQLKLNIENLTQGKSNYIVRRTFVPDDKLEMQHLDDKAKTTLEKKTTQKKT</sequence>
<dbReference type="eggNOG" id="KOG0851">
    <property type="taxonomic scope" value="Eukaryota"/>
</dbReference>
<organism evidence="8">
    <name type="scientific">Oryza nivara</name>
    <name type="common">Indian wild rice</name>
    <name type="synonym">Oryza sativa f. spontanea</name>
    <dbReference type="NCBI Taxonomy" id="4536"/>
    <lineage>
        <taxon>Eukaryota</taxon>
        <taxon>Viridiplantae</taxon>
        <taxon>Streptophyta</taxon>
        <taxon>Embryophyta</taxon>
        <taxon>Tracheophyta</taxon>
        <taxon>Spermatophyta</taxon>
        <taxon>Magnoliopsida</taxon>
        <taxon>Liliopsida</taxon>
        <taxon>Poales</taxon>
        <taxon>Poaceae</taxon>
        <taxon>BOP clade</taxon>
        <taxon>Oryzoideae</taxon>
        <taxon>Oryzeae</taxon>
        <taxon>Oryzinae</taxon>
        <taxon>Oryza</taxon>
    </lineage>
</organism>
<evidence type="ECO:0000256" key="2">
    <source>
        <dbReference type="ARBA" id="ARBA00022723"/>
    </source>
</evidence>
<evidence type="ECO:0000313" key="9">
    <source>
        <dbReference type="Proteomes" id="UP000006591"/>
    </source>
</evidence>
<keyword evidence="2" id="KW-0479">Metal-binding</keyword>
<name>A0A0E0HMC8_ORYNI</name>
<dbReference type="InterPro" id="IPR047192">
    <property type="entry name" value="Euk_RPA1_DBD_C"/>
</dbReference>
<dbReference type="AlphaFoldDB" id="A0A0E0HMC8"/>
<reference evidence="8" key="1">
    <citation type="submission" date="2015-04" db="UniProtKB">
        <authorList>
            <consortium name="EnsemblPlants"/>
        </authorList>
    </citation>
    <scope>IDENTIFICATION</scope>
    <source>
        <strain evidence="8">SL10</strain>
    </source>
</reference>
<dbReference type="CDD" id="cd04480">
    <property type="entry name" value="RPA1_DBD_A_like"/>
    <property type="match status" value="1"/>
</dbReference>
<dbReference type="CDD" id="cd04476">
    <property type="entry name" value="RPA1_DBD_C"/>
    <property type="match status" value="1"/>
</dbReference>
<evidence type="ECO:0000313" key="8">
    <source>
        <dbReference type="EnsemblPlants" id="ONIVA06G07660.1"/>
    </source>
</evidence>
<evidence type="ECO:0000256" key="4">
    <source>
        <dbReference type="ARBA" id="ARBA00022833"/>
    </source>
</evidence>
<dbReference type="PANTHER" id="PTHR47165:SF4">
    <property type="entry name" value="OS03G0429900 PROTEIN"/>
    <property type="match status" value="1"/>
</dbReference>
<evidence type="ECO:0000259" key="7">
    <source>
        <dbReference type="Pfam" id="PF08646"/>
    </source>
</evidence>
<dbReference type="Pfam" id="PF08646">
    <property type="entry name" value="Rep_fac-A_C"/>
    <property type="match status" value="1"/>
</dbReference>
<dbReference type="STRING" id="4536.A0A0E0HMC8"/>
<dbReference type="InterPro" id="IPR003871">
    <property type="entry name" value="RFA1B/D_OB_1st"/>
</dbReference>